<evidence type="ECO:0000313" key="3">
    <source>
        <dbReference type="Proteomes" id="UP000758603"/>
    </source>
</evidence>
<dbReference type="RefSeq" id="XP_045961929.1">
    <property type="nucleotide sequence ID" value="XM_046099608.1"/>
</dbReference>
<dbReference type="GeneID" id="70128500"/>
<gene>
    <name evidence="2" type="ORF">BKA67DRAFT_532889</name>
</gene>
<evidence type="ECO:0000256" key="1">
    <source>
        <dbReference type="SAM" id="MobiDB-lite"/>
    </source>
</evidence>
<evidence type="ECO:0000313" key="2">
    <source>
        <dbReference type="EMBL" id="KAH6657695.1"/>
    </source>
</evidence>
<sequence length="281" mass="31531">MLIGVRAIELKTSTVFRWSNGQTAHFINFIQKHGANARTTADLNPLLVLLNLDGYKGIRTHEDKDVEGILVEKIKLNFAIVRRRCVNKSEETRTQVPRYNLSETRQQLSQRYIAESPNLRKPHGSQSGVFSRPEPELQKPAVSRGPPLLKFPRDANQGTSAARVSQPSSPTVRPEHPYLKVPKSESGPSQGDAKPTVQYSSSSLGAARTIPLKQTARKSKAERIFETRQAFDETLLEVDQEPDEEEDDELYDLMAALLKMSRNYLYKKGVVPLLDLADGHT</sequence>
<comment type="caution">
    <text evidence="2">The sequence shown here is derived from an EMBL/GenBank/DDBJ whole genome shotgun (WGS) entry which is preliminary data.</text>
</comment>
<keyword evidence="3" id="KW-1185">Reference proteome</keyword>
<accession>A0A9P9A284</accession>
<dbReference type="AlphaFoldDB" id="A0A9P9A284"/>
<protein>
    <submittedName>
        <fullName evidence="2">Uncharacterized protein</fullName>
    </submittedName>
</protein>
<dbReference type="OrthoDB" id="4774395at2759"/>
<feature type="region of interest" description="Disordered" evidence="1">
    <location>
        <begin position="112"/>
        <end position="219"/>
    </location>
</feature>
<dbReference type="Proteomes" id="UP000758603">
    <property type="component" value="Unassembled WGS sequence"/>
</dbReference>
<organism evidence="2 3">
    <name type="scientific">Truncatella angustata</name>
    <dbReference type="NCBI Taxonomy" id="152316"/>
    <lineage>
        <taxon>Eukaryota</taxon>
        <taxon>Fungi</taxon>
        <taxon>Dikarya</taxon>
        <taxon>Ascomycota</taxon>
        <taxon>Pezizomycotina</taxon>
        <taxon>Sordariomycetes</taxon>
        <taxon>Xylariomycetidae</taxon>
        <taxon>Amphisphaeriales</taxon>
        <taxon>Sporocadaceae</taxon>
        <taxon>Truncatella</taxon>
    </lineage>
</organism>
<reference evidence="2" key="1">
    <citation type="journal article" date="2021" name="Nat. Commun.">
        <title>Genetic determinants of endophytism in the Arabidopsis root mycobiome.</title>
        <authorList>
            <person name="Mesny F."/>
            <person name="Miyauchi S."/>
            <person name="Thiergart T."/>
            <person name="Pickel B."/>
            <person name="Atanasova L."/>
            <person name="Karlsson M."/>
            <person name="Huettel B."/>
            <person name="Barry K.W."/>
            <person name="Haridas S."/>
            <person name="Chen C."/>
            <person name="Bauer D."/>
            <person name="Andreopoulos W."/>
            <person name="Pangilinan J."/>
            <person name="LaButti K."/>
            <person name="Riley R."/>
            <person name="Lipzen A."/>
            <person name="Clum A."/>
            <person name="Drula E."/>
            <person name="Henrissat B."/>
            <person name="Kohler A."/>
            <person name="Grigoriev I.V."/>
            <person name="Martin F.M."/>
            <person name="Hacquard S."/>
        </authorList>
    </citation>
    <scope>NUCLEOTIDE SEQUENCE</scope>
    <source>
        <strain evidence="2">MPI-SDFR-AT-0073</strain>
    </source>
</reference>
<dbReference type="EMBL" id="JAGPXC010000002">
    <property type="protein sequence ID" value="KAH6657695.1"/>
    <property type="molecule type" value="Genomic_DNA"/>
</dbReference>
<proteinExistence type="predicted"/>
<name>A0A9P9A284_9PEZI</name>
<feature type="compositionally biased region" description="Polar residues" evidence="1">
    <location>
        <begin position="156"/>
        <end position="171"/>
    </location>
</feature>